<dbReference type="Pfam" id="PF00153">
    <property type="entry name" value="Mito_carr"/>
    <property type="match status" value="3"/>
</dbReference>
<evidence type="ECO:0000313" key="10">
    <source>
        <dbReference type="Proteomes" id="UP001190700"/>
    </source>
</evidence>
<dbReference type="InterPro" id="IPR002067">
    <property type="entry name" value="MCP"/>
</dbReference>
<comment type="caution">
    <text evidence="9">The sequence shown here is derived from an EMBL/GenBank/DDBJ whole genome shotgun (WGS) entry which is preliminary data.</text>
</comment>
<dbReference type="SUPFAM" id="SSF103506">
    <property type="entry name" value="Mitochondrial carrier"/>
    <property type="match status" value="1"/>
</dbReference>
<feature type="repeat" description="Solcar" evidence="6">
    <location>
        <begin position="143"/>
        <end position="225"/>
    </location>
</feature>
<comment type="similarity">
    <text evidence="7">Belongs to the mitochondrial carrier (TC 2.A.29) family.</text>
</comment>
<dbReference type="InterPro" id="IPR018108">
    <property type="entry name" value="MCP_transmembrane"/>
</dbReference>
<gene>
    <name evidence="9" type="ORF">CYMTET_45410</name>
</gene>
<dbReference type="InterPro" id="IPR023395">
    <property type="entry name" value="MCP_dom_sf"/>
</dbReference>
<evidence type="ECO:0000256" key="8">
    <source>
        <dbReference type="SAM" id="Phobius"/>
    </source>
</evidence>
<evidence type="ECO:0000256" key="6">
    <source>
        <dbReference type="PROSITE-ProRule" id="PRU00282"/>
    </source>
</evidence>
<feature type="transmembrane region" description="Helical" evidence="8">
    <location>
        <begin position="196"/>
        <end position="219"/>
    </location>
</feature>
<keyword evidence="5 6" id="KW-0472">Membrane</keyword>
<organism evidence="9 10">
    <name type="scientific">Cymbomonas tetramitiformis</name>
    <dbReference type="NCBI Taxonomy" id="36881"/>
    <lineage>
        <taxon>Eukaryota</taxon>
        <taxon>Viridiplantae</taxon>
        <taxon>Chlorophyta</taxon>
        <taxon>Pyramimonadophyceae</taxon>
        <taxon>Pyramimonadales</taxon>
        <taxon>Pyramimonadaceae</taxon>
        <taxon>Cymbomonas</taxon>
    </lineage>
</organism>
<evidence type="ECO:0000313" key="9">
    <source>
        <dbReference type="EMBL" id="KAK3245001.1"/>
    </source>
</evidence>
<evidence type="ECO:0000256" key="1">
    <source>
        <dbReference type="ARBA" id="ARBA00004141"/>
    </source>
</evidence>
<keyword evidence="4" id="KW-0677">Repeat</keyword>
<dbReference type="EMBL" id="LGRX02031132">
    <property type="protein sequence ID" value="KAK3245001.1"/>
    <property type="molecule type" value="Genomic_DNA"/>
</dbReference>
<evidence type="ECO:0000256" key="5">
    <source>
        <dbReference type="ARBA" id="ARBA00023136"/>
    </source>
</evidence>
<dbReference type="Gene3D" id="1.50.40.10">
    <property type="entry name" value="Mitochondrial carrier domain"/>
    <property type="match status" value="1"/>
</dbReference>
<feature type="transmembrane region" description="Helical" evidence="8">
    <location>
        <begin position="239"/>
        <end position="258"/>
    </location>
</feature>
<feature type="repeat" description="Solcar" evidence="6">
    <location>
        <begin position="44"/>
        <end position="128"/>
    </location>
</feature>
<keyword evidence="8" id="KW-1133">Transmembrane helix</keyword>
<sequence>MFSMDGMIQIDVDEALSTLKQPNRGDAGKVVVGVLSRMKVYEWPKATRHLLAGAFSGCVSKTMTAPLECVRMQLMVGKNVAAGPMQILSETLAKGGPLALFNGNLTDVIRVAPSKAIQLWSFDTYKRVLRKRNRDKDGNEREISALATGLAGGAAGITSTVLCFPLETLRTRLAVSSYRGMSHAVVSICKKEGPMAFYSGLGPSVMGVFPYAGVNLAMYDGFRLAYTKFTKKEQVPKEMALVCGSLSGVLSSTATFPLEVVRRRMMMGTPYKSTFHALVVIYKTEGTAAMFRGVTMNWIKLAPSAGISFYVYELSKEMLHV</sequence>
<dbReference type="GO" id="GO:0055085">
    <property type="term" value="P:transmembrane transport"/>
    <property type="evidence" value="ECO:0007669"/>
    <property type="project" value="InterPro"/>
</dbReference>
<keyword evidence="2 7" id="KW-0813">Transport</keyword>
<evidence type="ECO:0008006" key="11">
    <source>
        <dbReference type="Google" id="ProtNLM"/>
    </source>
</evidence>
<dbReference type="Proteomes" id="UP001190700">
    <property type="component" value="Unassembled WGS sequence"/>
</dbReference>
<dbReference type="PROSITE" id="PS50920">
    <property type="entry name" value="SOLCAR"/>
    <property type="match status" value="3"/>
</dbReference>
<dbReference type="GO" id="GO:0016020">
    <property type="term" value="C:membrane"/>
    <property type="evidence" value="ECO:0007669"/>
    <property type="project" value="UniProtKB-SubCell"/>
</dbReference>
<dbReference type="PRINTS" id="PR00926">
    <property type="entry name" value="MITOCARRIER"/>
</dbReference>
<protein>
    <recommendedName>
        <fullName evidence="11">Mitochondrial carrier protein</fullName>
    </recommendedName>
</protein>
<dbReference type="AlphaFoldDB" id="A0AAE0EY24"/>
<proteinExistence type="inferred from homology"/>
<name>A0AAE0EY24_9CHLO</name>
<dbReference type="PANTHER" id="PTHR24089">
    <property type="entry name" value="SOLUTE CARRIER FAMILY 25"/>
    <property type="match status" value="1"/>
</dbReference>
<comment type="subcellular location">
    <subcellularLocation>
        <location evidence="1">Membrane</location>
        <topology evidence="1">Multi-pass membrane protein</topology>
    </subcellularLocation>
</comment>
<keyword evidence="3 6" id="KW-0812">Transmembrane</keyword>
<keyword evidence="10" id="KW-1185">Reference proteome</keyword>
<feature type="repeat" description="Solcar" evidence="6">
    <location>
        <begin position="235"/>
        <end position="318"/>
    </location>
</feature>
<evidence type="ECO:0000256" key="4">
    <source>
        <dbReference type="ARBA" id="ARBA00022737"/>
    </source>
</evidence>
<evidence type="ECO:0000256" key="7">
    <source>
        <dbReference type="RuleBase" id="RU000488"/>
    </source>
</evidence>
<evidence type="ECO:0000256" key="3">
    <source>
        <dbReference type="ARBA" id="ARBA00022692"/>
    </source>
</evidence>
<evidence type="ECO:0000256" key="2">
    <source>
        <dbReference type="ARBA" id="ARBA00022448"/>
    </source>
</evidence>
<reference evidence="9 10" key="1">
    <citation type="journal article" date="2015" name="Genome Biol. Evol.">
        <title>Comparative Genomics of a Bacterivorous Green Alga Reveals Evolutionary Causalities and Consequences of Phago-Mixotrophic Mode of Nutrition.</title>
        <authorList>
            <person name="Burns J.A."/>
            <person name="Paasch A."/>
            <person name="Narechania A."/>
            <person name="Kim E."/>
        </authorList>
    </citation>
    <scope>NUCLEOTIDE SEQUENCE [LARGE SCALE GENOMIC DNA]</scope>
    <source>
        <strain evidence="9 10">PLY_AMNH</strain>
    </source>
</reference>
<accession>A0AAE0EY24</accession>